<sequence>MWPKVMHPMQLCPNVMHPMQLWPNMMHSLHTGNSELPELSDMAGRVRCPPASAYRYVTLEGGRARPGQLLEMQDLEQRAGSP</sequence>
<keyword evidence="2" id="KW-1185">Reference proteome</keyword>
<dbReference type="Proteomes" id="UP000479000">
    <property type="component" value="Unassembled WGS sequence"/>
</dbReference>
<dbReference type="AlphaFoldDB" id="A0A6H5H5S3"/>
<name>A0A6H5H5S3_9HEMI</name>
<reference evidence="1 2" key="1">
    <citation type="submission" date="2020-02" db="EMBL/GenBank/DDBJ databases">
        <authorList>
            <person name="Ferguson B K."/>
        </authorList>
    </citation>
    <scope>NUCLEOTIDE SEQUENCE [LARGE SCALE GENOMIC DNA]</scope>
</reference>
<organism evidence="1 2">
    <name type="scientific">Nesidiocoris tenuis</name>
    <dbReference type="NCBI Taxonomy" id="355587"/>
    <lineage>
        <taxon>Eukaryota</taxon>
        <taxon>Metazoa</taxon>
        <taxon>Ecdysozoa</taxon>
        <taxon>Arthropoda</taxon>
        <taxon>Hexapoda</taxon>
        <taxon>Insecta</taxon>
        <taxon>Pterygota</taxon>
        <taxon>Neoptera</taxon>
        <taxon>Paraneoptera</taxon>
        <taxon>Hemiptera</taxon>
        <taxon>Heteroptera</taxon>
        <taxon>Panheteroptera</taxon>
        <taxon>Cimicomorpha</taxon>
        <taxon>Miridae</taxon>
        <taxon>Dicyphina</taxon>
        <taxon>Nesidiocoris</taxon>
    </lineage>
</organism>
<gene>
    <name evidence="1" type="ORF">NTEN_LOCUS16903</name>
</gene>
<dbReference type="EMBL" id="CADCXU010024964">
    <property type="protein sequence ID" value="CAB0012112.1"/>
    <property type="molecule type" value="Genomic_DNA"/>
</dbReference>
<protein>
    <submittedName>
        <fullName evidence="1">Uncharacterized protein</fullName>
    </submittedName>
</protein>
<accession>A0A6H5H5S3</accession>
<evidence type="ECO:0000313" key="1">
    <source>
        <dbReference type="EMBL" id="CAB0012112.1"/>
    </source>
</evidence>
<evidence type="ECO:0000313" key="2">
    <source>
        <dbReference type="Proteomes" id="UP000479000"/>
    </source>
</evidence>
<proteinExistence type="predicted"/>